<dbReference type="AlphaFoldDB" id="A0A060BYU5"/>
<proteinExistence type="predicted"/>
<evidence type="ECO:0000313" key="1">
    <source>
        <dbReference type="EMBL" id="AIA88134.1"/>
    </source>
</evidence>
<dbReference type="Gene3D" id="1.10.530.10">
    <property type="match status" value="1"/>
</dbReference>
<feature type="non-terminal residue" evidence="1">
    <location>
        <position position="1"/>
    </location>
</feature>
<dbReference type="InterPro" id="IPR057700">
    <property type="entry name" value="DUF7940"/>
</dbReference>
<feature type="non-terminal residue" evidence="1">
    <location>
        <position position="110"/>
    </location>
</feature>
<dbReference type="Pfam" id="PF25612">
    <property type="entry name" value="DUF7940"/>
    <property type="match status" value="1"/>
</dbReference>
<sequence>YWPHYRDKLNLPDYSPSSQDDIAVQLIKEQGAYADVLAGRIEVAIQKCSNIWASFPGAGYNQREHRMSDLVAVFKKSGESRMTLVDNWKQAWRWYSTHALILATSAPLAM</sequence>
<dbReference type="SUPFAM" id="SSF53955">
    <property type="entry name" value="Lysozyme-like"/>
    <property type="match status" value="1"/>
</dbReference>
<organism evidence="1">
    <name type="scientific">uncultured Escherichia sp</name>
    <dbReference type="NCBI Taxonomy" id="237777"/>
    <lineage>
        <taxon>Bacteria</taxon>
        <taxon>Pseudomonadati</taxon>
        <taxon>Pseudomonadota</taxon>
        <taxon>Gammaproteobacteria</taxon>
        <taxon>Enterobacterales</taxon>
        <taxon>Enterobacteriaceae</taxon>
        <taxon>Escherichia</taxon>
        <taxon>environmental samples</taxon>
    </lineage>
</organism>
<accession>A0A060BYU5</accession>
<name>A0A060BYU5_9ESCH</name>
<reference evidence="1" key="1">
    <citation type="journal article" date="2013" name="Environ. Microbiol.">
        <title>Seasonally variable intestinal metagenomes of the red palm weevil (Rhynchophorus ferrugineus).</title>
        <authorList>
            <person name="Jia S."/>
            <person name="Zhang X."/>
            <person name="Zhang G."/>
            <person name="Yin A."/>
            <person name="Zhang S."/>
            <person name="Li F."/>
            <person name="Wang L."/>
            <person name="Zhao D."/>
            <person name="Yun Q."/>
            <person name="Tala"/>
            <person name="Wang J."/>
            <person name="Sun G."/>
            <person name="Baabdullah M."/>
            <person name="Yu X."/>
            <person name="Hu S."/>
            <person name="Al-Mssallem I.S."/>
            <person name="Yu J."/>
        </authorList>
    </citation>
    <scope>NUCLEOTIDE SEQUENCE</scope>
</reference>
<protein>
    <submittedName>
        <fullName evidence="1">CAZy families GH104 protein</fullName>
    </submittedName>
</protein>
<dbReference type="EMBL" id="KF120854">
    <property type="protein sequence ID" value="AIA88134.1"/>
    <property type="molecule type" value="Genomic_DNA"/>
</dbReference>
<dbReference type="InterPro" id="IPR023346">
    <property type="entry name" value="Lysozyme-like_dom_sf"/>
</dbReference>